<dbReference type="EMBL" id="JBJQOH010000003">
    <property type="protein sequence ID" value="KAL3692663.1"/>
    <property type="molecule type" value="Genomic_DNA"/>
</dbReference>
<protein>
    <recommendedName>
        <fullName evidence="1">F-box domain-containing protein</fullName>
    </recommendedName>
</protein>
<dbReference type="InterPro" id="IPR050796">
    <property type="entry name" value="SCF_F-box_component"/>
</dbReference>
<organism evidence="2 3">
    <name type="scientific">Riccia sorocarpa</name>
    <dbReference type="NCBI Taxonomy" id="122646"/>
    <lineage>
        <taxon>Eukaryota</taxon>
        <taxon>Viridiplantae</taxon>
        <taxon>Streptophyta</taxon>
        <taxon>Embryophyta</taxon>
        <taxon>Marchantiophyta</taxon>
        <taxon>Marchantiopsida</taxon>
        <taxon>Marchantiidae</taxon>
        <taxon>Marchantiales</taxon>
        <taxon>Ricciaceae</taxon>
        <taxon>Riccia</taxon>
    </lineage>
</organism>
<comment type="caution">
    <text evidence="2">The sequence shown here is derived from an EMBL/GenBank/DDBJ whole genome shotgun (WGS) entry which is preliminary data.</text>
</comment>
<accession>A0ABD3HMK6</accession>
<dbReference type="SMART" id="SM00256">
    <property type="entry name" value="FBOX"/>
    <property type="match status" value="1"/>
</dbReference>
<dbReference type="Pfam" id="PF00646">
    <property type="entry name" value="F-box"/>
    <property type="match status" value="1"/>
</dbReference>
<evidence type="ECO:0000313" key="2">
    <source>
        <dbReference type="EMBL" id="KAL3692663.1"/>
    </source>
</evidence>
<name>A0ABD3HMK6_9MARC</name>
<dbReference type="PROSITE" id="PS50181">
    <property type="entry name" value="FBOX"/>
    <property type="match status" value="1"/>
</dbReference>
<dbReference type="Proteomes" id="UP001633002">
    <property type="component" value="Unassembled WGS sequence"/>
</dbReference>
<dbReference type="Gene3D" id="1.20.1280.50">
    <property type="match status" value="1"/>
</dbReference>
<proteinExistence type="predicted"/>
<gene>
    <name evidence="2" type="ORF">R1sor_006314</name>
</gene>
<dbReference type="PANTHER" id="PTHR31672:SF2">
    <property type="entry name" value="F-BOX DOMAIN-CONTAINING PROTEIN"/>
    <property type="match status" value="1"/>
</dbReference>
<dbReference type="SUPFAM" id="SSF81383">
    <property type="entry name" value="F-box domain"/>
    <property type="match status" value="1"/>
</dbReference>
<reference evidence="2 3" key="1">
    <citation type="submission" date="2024-09" db="EMBL/GenBank/DDBJ databases">
        <title>Chromosome-scale assembly of Riccia sorocarpa.</title>
        <authorList>
            <person name="Paukszto L."/>
        </authorList>
    </citation>
    <scope>NUCLEOTIDE SEQUENCE [LARGE SCALE GENOMIC DNA]</scope>
    <source>
        <strain evidence="2">LP-2024</strain>
        <tissue evidence="2">Aerial parts of the thallus</tissue>
    </source>
</reference>
<dbReference type="InterPro" id="IPR001810">
    <property type="entry name" value="F-box_dom"/>
</dbReference>
<sequence length="371" mass="41645">MHASSAKAKKKAKEDLIPSVWQHFPAELLEKVLTKSSVSTLKTFCRVCKQWKVLIESVAFALKCDSVESALFAFQCTQDNRYIALPNLATDSWDKHDLEFLLKASFLAADQGLLLYKVENQTKDAWDQAVVLIVQNPVSFKWRRLIVPFKAVGMDVMYAHTSLLGGLQVDPRTGNFKVVVAFIDCHGRGNTSITPRKPFIYESSSNSWTRSVTESPVLRPLLSHPFLAYWLIGASICNAGELYWLVEEHDSSALPTQFKTLIKYIMELDTWDMVTVEWPWEKSGLLEPVGDMFLGCDFKPVKAFAEGGNWFLLSDGVPGSVDILLVGNRGLVMPLPSLQCDVHANVMSMTFGTFPASWRLSRKLDSQLTSR</sequence>
<dbReference type="InterPro" id="IPR036047">
    <property type="entry name" value="F-box-like_dom_sf"/>
</dbReference>
<evidence type="ECO:0000259" key="1">
    <source>
        <dbReference type="PROSITE" id="PS50181"/>
    </source>
</evidence>
<dbReference type="AlphaFoldDB" id="A0ABD3HMK6"/>
<dbReference type="PANTHER" id="PTHR31672">
    <property type="entry name" value="BNACNNG10540D PROTEIN"/>
    <property type="match status" value="1"/>
</dbReference>
<feature type="domain" description="F-box" evidence="1">
    <location>
        <begin position="18"/>
        <end position="71"/>
    </location>
</feature>
<evidence type="ECO:0000313" key="3">
    <source>
        <dbReference type="Proteomes" id="UP001633002"/>
    </source>
</evidence>
<keyword evidence="3" id="KW-1185">Reference proteome</keyword>